<evidence type="ECO:0000259" key="2">
    <source>
        <dbReference type="Pfam" id="PF08327"/>
    </source>
</evidence>
<name>A0A5X6ERT8_SALET</name>
<feature type="domain" description="Activator of Hsp90 ATPase homologue 1/2-like C-terminal" evidence="2">
    <location>
        <begin position="14"/>
        <end position="103"/>
    </location>
</feature>
<protein>
    <submittedName>
        <fullName evidence="3">Polyketide cyclase</fullName>
    </submittedName>
</protein>
<proteinExistence type="inferred from homology"/>
<evidence type="ECO:0000313" key="3">
    <source>
        <dbReference type="EMBL" id="ECA3795346.1"/>
    </source>
</evidence>
<comment type="caution">
    <text evidence="3">The sequence shown here is derived from an EMBL/GenBank/DDBJ whole genome shotgun (WGS) entry which is preliminary data.</text>
</comment>
<reference evidence="3" key="1">
    <citation type="submission" date="2018-12" db="EMBL/GenBank/DDBJ databases">
        <authorList>
            <person name="Ashton P.M."/>
            <person name="Dallman T."/>
            <person name="Nair S."/>
            <person name="De Pinna E."/>
            <person name="Peters T."/>
            <person name="Grant K."/>
        </authorList>
    </citation>
    <scope>NUCLEOTIDE SEQUENCE</scope>
    <source>
        <strain evidence="3">650060</strain>
    </source>
</reference>
<dbReference type="EMBL" id="AAHUDZ010000081">
    <property type="protein sequence ID" value="ECA3795346.1"/>
    <property type="molecule type" value="Genomic_DNA"/>
</dbReference>
<dbReference type="InterPro" id="IPR013538">
    <property type="entry name" value="ASHA1/2-like_C"/>
</dbReference>
<dbReference type="Pfam" id="PF08327">
    <property type="entry name" value="AHSA1"/>
    <property type="match status" value="1"/>
</dbReference>
<sequence length="138" mass="15895">MWSKTYSKKVTGVQAENVWKVWTDINQWHMWQPDIEYAKLDGDFRVGNTFKLKPKSGPAVSIELIDVEAERQFTDLTRFPGARMYGSHELIPHGDELEIRTTMSIEGFLSFMVRIYGHSRFCNTDTEDIVACMNLSGV</sequence>
<dbReference type="AlphaFoldDB" id="A0A5X6ERT8"/>
<comment type="similarity">
    <text evidence="1">Belongs to the AHA1 family.</text>
</comment>
<accession>A0A5X6ERT8</accession>
<dbReference type="InterPro" id="IPR023393">
    <property type="entry name" value="START-like_dom_sf"/>
</dbReference>
<evidence type="ECO:0000256" key="1">
    <source>
        <dbReference type="ARBA" id="ARBA00006817"/>
    </source>
</evidence>
<gene>
    <name evidence="3" type="ORF">EKG95_26835</name>
</gene>
<dbReference type="SUPFAM" id="SSF55961">
    <property type="entry name" value="Bet v1-like"/>
    <property type="match status" value="1"/>
</dbReference>
<organism evidence="3">
    <name type="scientific">Salmonella enterica subsp. enterica serovar Aqua</name>
    <dbReference type="NCBI Taxonomy" id="1302615"/>
    <lineage>
        <taxon>Bacteria</taxon>
        <taxon>Pseudomonadati</taxon>
        <taxon>Pseudomonadota</taxon>
        <taxon>Gammaproteobacteria</taxon>
        <taxon>Enterobacterales</taxon>
        <taxon>Enterobacteriaceae</taxon>
        <taxon>Salmonella</taxon>
    </lineage>
</organism>
<dbReference type="Gene3D" id="3.30.530.20">
    <property type="match status" value="1"/>
</dbReference>